<evidence type="ECO:0000313" key="2">
    <source>
        <dbReference type="Proteomes" id="UP000276776"/>
    </source>
</evidence>
<sequence length="186" mass="21646">MLDLKVSRRCEFYADDQLSTALIFVGKNNDLNEYVVLALISDSSFFTASYDQESWIKLREESDFSSDDEFIAELCDPKITISIERSDDVQVKWNRPDEDGLKFEFCTMTLCPNTVGIFSLVDALLTERNNHYENLTRSDVVIADMERKFELLSKYLQKVEEMDEYRRNLSNTLISKFVAIQNKNIC</sequence>
<reference evidence="1 2" key="2">
    <citation type="submission" date="2018-11" db="EMBL/GenBank/DDBJ databases">
        <authorList>
            <consortium name="Pathogen Informatics"/>
        </authorList>
    </citation>
    <scope>NUCLEOTIDE SEQUENCE [LARGE SCALE GENOMIC DNA]</scope>
</reference>
<gene>
    <name evidence="1" type="ORF">TCLT_LOCUS9039</name>
</gene>
<evidence type="ECO:0000313" key="3">
    <source>
        <dbReference type="WBParaSite" id="TCLT_0000905001-mRNA-1"/>
    </source>
</evidence>
<reference evidence="3" key="1">
    <citation type="submission" date="2017-02" db="UniProtKB">
        <authorList>
            <consortium name="WormBaseParasite"/>
        </authorList>
    </citation>
    <scope>IDENTIFICATION</scope>
</reference>
<dbReference type="OMA" id="FEFCTLT"/>
<dbReference type="AlphaFoldDB" id="A0A0N5D7K0"/>
<dbReference type="Proteomes" id="UP000276776">
    <property type="component" value="Unassembled WGS sequence"/>
</dbReference>
<accession>A0A0N5D7K0</accession>
<dbReference type="OrthoDB" id="5797642at2759"/>
<proteinExistence type="predicted"/>
<dbReference type="EMBL" id="UYYF01004722">
    <property type="protein sequence ID" value="VDN06639.1"/>
    <property type="molecule type" value="Genomic_DNA"/>
</dbReference>
<dbReference type="WBParaSite" id="TCLT_0000905001-mRNA-1">
    <property type="protein sequence ID" value="TCLT_0000905001-mRNA-1"/>
    <property type="gene ID" value="TCLT_0000905001"/>
</dbReference>
<keyword evidence="2" id="KW-1185">Reference proteome</keyword>
<protein>
    <submittedName>
        <fullName evidence="3">GOLD domain-containing protein</fullName>
    </submittedName>
</protein>
<name>A0A0N5D7K0_THECL</name>
<evidence type="ECO:0000313" key="1">
    <source>
        <dbReference type="EMBL" id="VDN06639.1"/>
    </source>
</evidence>
<organism evidence="3">
    <name type="scientific">Thelazia callipaeda</name>
    <name type="common">Oriental eyeworm</name>
    <name type="synonym">Parasitic nematode</name>
    <dbReference type="NCBI Taxonomy" id="103827"/>
    <lineage>
        <taxon>Eukaryota</taxon>
        <taxon>Metazoa</taxon>
        <taxon>Ecdysozoa</taxon>
        <taxon>Nematoda</taxon>
        <taxon>Chromadorea</taxon>
        <taxon>Rhabditida</taxon>
        <taxon>Spirurina</taxon>
        <taxon>Spiruromorpha</taxon>
        <taxon>Thelazioidea</taxon>
        <taxon>Thelaziidae</taxon>
        <taxon>Thelazia</taxon>
    </lineage>
</organism>